<dbReference type="Proteomes" id="UP000036987">
    <property type="component" value="Unassembled WGS sequence"/>
</dbReference>
<reference evidence="3" key="1">
    <citation type="journal article" date="2016" name="Nature">
        <title>The genome of the seagrass Zostera marina reveals angiosperm adaptation to the sea.</title>
        <authorList>
            <person name="Olsen J.L."/>
            <person name="Rouze P."/>
            <person name="Verhelst B."/>
            <person name="Lin Y.-C."/>
            <person name="Bayer T."/>
            <person name="Collen J."/>
            <person name="Dattolo E."/>
            <person name="De Paoli E."/>
            <person name="Dittami S."/>
            <person name="Maumus F."/>
            <person name="Michel G."/>
            <person name="Kersting A."/>
            <person name="Lauritano C."/>
            <person name="Lohaus R."/>
            <person name="Toepel M."/>
            <person name="Tonon T."/>
            <person name="Vanneste K."/>
            <person name="Amirebrahimi M."/>
            <person name="Brakel J."/>
            <person name="Bostroem C."/>
            <person name="Chovatia M."/>
            <person name="Grimwood J."/>
            <person name="Jenkins J.W."/>
            <person name="Jueterbock A."/>
            <person name="Mraz A."/>
            <person name="Stam W.T."/>
            <person name="Tice H."/>
            <person name="Bornberg-Bauer E."/>
            <person name="Green P.J."/>
            <person name="Pearson G.A."/>
            <person name="Procaccini G."/>
            <person name="Duarte C.M."/>
            <person name="Schmutz J."/>
            <person name="Reusch T.B.H."/>
            <person name="Van de Peer Y."/>
        </authorList>
    </citation>
    <scope>NUCLEOTIDE SEQUENCE [LARGE SCALE GENOMIC DNA]</scope>
    <source>
        <strain evidence="3">cv. Finnish</strain>
    </source>
</reference>
<dbReference type="OrthoDB" id="1854109at2759"/>
<comment type="caution">
    <text evidence="2">The sequence shown here is derived from an EMBL/GenBank/DDBJ whole genome shotgun (WGS) entry which is preliminary data.</text>
</comment>
<dbReference type="GO" id="GO:0003723">
    <property type="term" value="F:RNA binding"/>
    <property type="evidence" value="ECO:0007669"/>
    <property type="project" value="InterPro"/>
</dbReference>
<evidence type="ECO:0000259" key="1">
    <source>
        <dbReference type="Pfam" id="PF11955"/>
    </source>
</evidence>
<dbReference type="STRING" id="29655.A0A0K9PWM8"/>
<dbReference type="Pfam" id="PF11955">
    <property type="entry name" value="PORR"/>
    <property type="match status" value="1"/>
</dbReference>
<name>A0A0K9PWM8_ZOSMR</name>
<dbReference type="GO" id="GO:0016787">
    <property type="term" value="F:hydrolase activity"/>
    <property type="evidence" value="ECO:0007669"/>
    <property type="project" value="UniProtKB-KW"/>
</dbReference>
<gene>
    <name evidence="2" type="ORF">ZOSMA_148G00210</name>
</gene>
<evidence type="ECO:0000313" key="2">
    <source>
        <dbReference type="EMBL" id="KMZ73473.1"/>
    </source>
</evidence>
<proteinExistence type="predicted"/>
<accession>A0A0K9PWM8</accession>
<protein>
    <submittedName>
        <fullName evidence="2">Ubiquitin carboxyl-terminal hydrolase family protein</fullName>
    </submittedName>
</protein>
<organism evidence="2 3">
    <name type="scientific">Zostera marina</name>
    <name type="common">Eelgrass</name>
    <dbReference type="NCBI Taxonomy" id="29655"/>
    <lineage>
        <taxon>Eukaryota</taxon>
        <taxon>Viridiplantae</taxon>
        <taxon>Streptophyta</taxon>
        <taxon>Embryophyta</taxon>
        <taxon>Tracheophyta</taxon>
        <taxon>Spermatophyta</taxon>
        <taxon>Magnoliopsida</taxon>
        <taxon>Liliopsida</taxon>
        <taxon>Zosteraceae</taxon>
        <taxon>Zostera</taxon>
    </lineage>
</organism>
<sequence length="415" mass="48489">MGIKILRSNSVLFCQRYFPTSTSPNPVNLLFFHSLSLCSMKKDPDLERALSRNRRWIVNNQIKHILLRTPTHTATVKSLQKRFKTLDLQGNALNWLRKYPCCFDTFTDADGEVFFRLTKRMEALVEEEDGVREAEEENMSRRLAKLLMMSRHQRLNVVKLNELKRSLGFGDDYVLRFVTKYPDMFRIVNHCGRRNSMEIELCKWDDELAVSAIEAKAADKGTSPEFHCSYKGFNEEGLPYVSPYYANHQLNSEQKIVGTVHELLSITLWKKASILKLGHFRREFGLPERLNLVLLRHPNTFYVSNKYKIYTVVLREDYIGSELAYKDPIVVVKEKFGELMQEGLHEYNRRRCQLNLDKKKKKLEIVVKRGKKAVEDDDDSDEEAAAVPECINNNALKAAEERRRFYKTLFDDIFP</sequence>
<feature type="domain" description="PORR" evidence="1">
    <location>
        <begin position="41"/>
        <end position="344"/>
    </location>
</feature>
<keyword evidence="3" id="KW-1185">Reference proteome</keyword>
<dbReference type="PANTHER" id="PTHR31476:SF5">
    <property type="entry name" value="UBIQUITIN CARBOXYL-TERMINAL HYDROLASE FAMILY PROTEIN"/>
    <property type="match status" value="1"/>
</dbReference>
<dbReference type="InterPro" id="IPR021099">
    <property type="entry name" value="PORR_domain"/>
</dbReference>
<dbReference type="PANTHER" id="PTHR31476">
    <property type="entry name" value="PROTEIN WHAT'S THIS FACTOR 1 HOMOLOG, CHLOROPLASTIC"/>
    <property type="match status" value="1"/>
</dbReference>
<dbReference type="InterPro" id="IPR045040">
    <property type="entry name" value="PORR_fam"/>
</dbReference>
<evidence type="ECO:0000313" key="3">
    <source>
        <dbReference type="Proteomes" id="UP000036987"/>
    </source>
</evidence>
<dbReference type="EMBL" id="LFYR01000580">
    <property type="protein sequence ID" value="KMZ73473.1"/>
    <property type="molecule type" value="Genomic_DNA"/>
</dbReference>
<dbReference type="OMA" id="DEYHCRL"/>
<dbReference type="AlphaFoldDB" id="A0A0K9PWM8"/>
<keyword evidence="2" id="KW-0378">Hydrolase</keyword>